<dbReference type="CDD" id="cd17769">
    <property type="entry name" value="NP_TgUP-like"/>
    <property type="match status" value="1"/>
</dbReference>
<dbReference type="Pfam" id="PF01048">
    <property type="entry name" value="PNP_UDP_1"/>
    <property type="match status" value="1"/>
</dbReference>
<dbReference type="Gene3D" id="3.40.50.1580">
    <property type="entry name" value="Nucleoside phosphorylase domain"/>
    <property type="match status" value="1"/>
</dbReference>
<evidence type="ECO:0000259" key="2">
    <source>
        <dbReference type="Pfam" id="PF01048"/>
    </source>
</evidence>
<dbReference type="OrthoDB" id="416752at2759"/>
<proteinExistence type="predicted"/>
<dbReference type="PANTHER" id="PTHR43691:SF14">
    <property type="entry name" value="URIDINE PHOSPHORYLASE"/>
    <property type="match status" value="1"/>
</dbReference>
<reference evidence="3" key="1">
    <citation type="submission" date="2020-11" db="EMBL/GenBank/DDBJ databases">
        <authorList>
            <consortium name="DOE Joint Genome Institute"/>
            <person name="Ahrendt S."/>
            <person name="Riley R."/>
            <person name="Andreopoulos W."/>
            <person name="Labutti K."/>
            <person name="Pangilinan J."/>
            <person name="Ruiz-Duenas F.J."/>
            <person name="Barrasa J.M."/>
            <person name="Sanchez-Garcia M."/>
            <person name="Camarero S."/>
            <person name="Miyauchi S."/>
            <person name="Serrano A."/>
            <person name="Linde D."/>
            <person name="Babiker R."/>
            <person name="Drula E."/>
            <person name="Ayuso-Fernandez I."/>
            <person name="Pacheco R."/>
            <person name="Padilla G."/>
            <person name="Ferreira P."/>
            <person name="Barriuso J."/>
            <person name="Kellner H."/>
            <person name="Castanera R."/>
            <person name="Alfaro M."/>
            <person name="Ramirez L."/>
            <person name="Pisabarro A.G."/>
            <person name="Kuo A."/>
            <person name="Tritt A."/>
            <person name="Lipzen A."/>
            <person name="He G."/>
            <person name="Yan M."/>
            <person name="Ng V."/>
            <person name="Cullen D."/>
            <person name="Martin F."/>
            <person name="Rosso M.-N."/>
            <person name="Henrissat B."/>
            <person name="Hibbett D."/>
            <person name="Martinez A.T."/>
            <person name="Grigoriev I.V."/>
        </authorList>
    </citation>
    <scope>NUCLEOTIDE SEQUENCE</scope>
    <source>
        <strain evidence="3">CBS 247.69</strain>
    </source>
</reference>
<feature type="region of interest" description="Disordered" evidence="1">
    <location>
        <begin position="245"/>
        <end position="279"/>
    </location>
</feature>
<evidence type="ECO:0000313" key="3">
    <source>
        <dbReference type="EMBL" id="KAF9457116.1"/>
    </source>
</evidence>
<dbReference type="GO" id="GO:0004850">
    <property type="term" value="F:uridine phosphorylase activity"/>
    <property type="evidence" value="ECO:0007669"/>
    <property type="project" value="TreeGrafter"/>
</dbReference>
<feature type="domain" description="Nucleoside phosphorylase" evidence="2">
    <location>
        <begin position="31"/>
        <end position="237"/>
    </location>
</feature>
<comment type="caution">
    <text evidence="3">The sequence shown here is derived from an EMBL/GenBank/DDBJ whole genome shotgun (WGS) entry which is preliminary data.</text>
</comment>
<dbReference type="EMBL" id="MU150386">
    <property type="protein sequence ID" value="KAF9457116.1"/>
    <property type="molecule type" value="Genomic_DNA"/>
</dbReference>
<dbReference type="GO" id="GO:0005829">
    <property type="term" value="C:cytosol"/>
    <property type="evidence" value="ECO:0007669"/>
    <property type="project" value="TreeGrafter"/>
</dbReference>
<evidence type="ECO:0000256" key="1">
    <source>
        <dbReference type="SAM" id="MobiDB-lite"/>
    </source>
</evidence>
<name>A0A9P6C9A5_9AGAR</name>
<protein>
    <submittedName>
        <fullName evidence="3">Nucleoside phosphorylase domain-containing protein</fullName>
    </submittedName>
</protein>
<keyword evidence="4" id="KW-1185">Reference proteome</keyword>
<organism evidence="3 4">
    <name type="scientific">Collybia nuda</name>
    <dbReference type="NCBI Taxonomy" id="64659"/>
    <lineage>
        <taxon>Eukaryota</taxon>
        <taxon>Fungi</taxon>
        <taxon>Dikarya</taxon>
        <taxon>Basidiomycota</taxon>
        <taxon>Agaricomycotina</taxon>
        <taxon>Agaricomycetes</taxon>
        <taxon>Agaricomycetidae</taxon>
        <taxon>Agaricales</taxon>
        <taxon>Tricholomatineae</taxon>
        <taxon>Clitocybaceae</taxon>
        <taxon>Collybia</taxon>
    </lineage>
</organism>
<dbReference type="GO" id="GO:0006218">
    <property type="term" value="P:uridine catabolic process"/>
    <property type="evidence" value="ECO:0007669"/>
    <property type="project" value="TreeGrafter"/>
</dbReference>
<gene>
    <name evidence="3" type="ORF">BDZ94DRAFT_1274014</name>
</gene>
<dbReference type="SUPFAM" id="SSF53167">
    <property type="entry name" value="Purine and uridine phosphorylases"/>
    <property type="match status" value="1"/>
</dbReference>
<accession>A0A9P6C9A5</accession>
<evidence type="ECO:0000313" key="4">
    <source>
        <dbReference type="Proteomes" id="UP000807353"/>
    </source>
</evidence>
<dbReference type="InterPro" id="IPR000845">
    <property type="entry name" value="Nucleoside_phosphorylase_d"/>
</dbReference>
<dbReference type="Proteomes" id="UP000807353">
    <property type="component" value="Unassembled WGS sequence"/>
</dbReference>
<feature type="compositionally biased region" description="Low complexity" evidence="1">
    <location>
        <begin position="260"/>
        <end position="275"/>
    </location>
</feature>
<sequence length="347" mass="36984">MKYTLTDANFPRTSDQRVYHLGLRPGEVANRIITVGSPSRANAIAAFLDTNPKPFVLTSERGFLTITGRYKGVPISIISIGMGSPNMDFFVREARECLSGDMLIVRLGSCGALVDVPVGSVVVPKASVAISRNVDYDFHNTAVNRDPPYRISKPVSADVALHLEVCKALRESRPPGSDATILPGTVNASADSFYSSQGRQTSFPDQNADLIAQLQASTPDLATLEMETFHLYHLAACWGGGNSPSAKSADPPLATGPVKPVASLSKSPASSATSPRLASPDSVIRAAAAQMIFASRTSQGFITPDQVTEVERWTGLGVLNALINMEIPADRLHSETASVWETISESV</sequence>
<dbReference type="PANTHER" id="PTHR43691">
    <property type="entry name" value="URIDINE PHOSPHORYLASE"/>
    <property type="match status" value="1"/>
</dbReference>
<dbReference type="AlphaFoldDB" id="A0A9P6C9A5"/>
<dbReference type="InterPro" id="IPR035994">
    <property type="entry name" value="Nucleoside_phosphorylase_sf"/>
</dbReference>